<dbReference type="OrthoDB" id="9800053at2"/>
<organism evidence="2 3">
    <name type="scientific">Sporocytophaga myxococcoides</name>
    <dbReference type="NCBI Taxonomy" id="153721"/>
    <lineage>
        <taxon>Bacteria</taxon>
        <taxon>Pseudomonadati</taxon>
        <taxon>Bacteroidota</taxon>
        <taxon>Cytophagia</taxon>
        <taxon>Cytophagales</taxon>
        <taxon>Cytophagaceae</taxon>
        <taxon>Sporocytophaga</taxon>
    </lineage>
</organism>
<dbReference type="PANTHER" id="PTHR35337">
    <property type="entry name" value="SLR1478 PROTEIN"/>
    <property type="match status" value="1"/>
</dbReference>
<comment type="caution">
    <text evidence="2">The sequence shown here is derived from an EMBL/GenBank/DDBJ whole genome shotgun (WGS) entry which is preliminary data.</text>
</comment>
<feature type="transmembrane region" description="Helical" evidence="1">
    <location>
        <begin position="99"/>
        <end position="120"/>
    </location>
</feature>
<dbReference type="EMBL" id="BBLT01000011">
    <property type="protein sequence ID" value="GAL87235.1"/>
    <property type="molecule type" value="Genomic_DNA"/>
</dbReference>
<keyword evidence="1" id="KW-0472">Membrane</keyword>
<dbReference type="Pfam" id="PF01944">
    <property type="entry name" value="SpoIIM"/>
    <property type="match status" value="1"/>
</dbReference>
<dbReference type="eggNOG" id="COG1300">
    <property type="taxonomic scope" value="Bacteria"/>
</dbReference>
<accession>A0A098LJY4</accession>
<keyword evidence="1" id="KW-0812">Transmembrane</keyword>
<feature type="transmembrane region" description="Helical" evidence="1">
    <location>
        <begin position="292"/>
        <end position="313"/>
    </location>
</feature>
<feature type="transmembrane region" description="Helical" evidence="1">
    <location>
        <begin position="169"/>
        <end position="189"/>
    </location>
</feature>
<gene>
    <name evidence="2" type="ORF">MYP_4465</name>
</gene>
<evidence type="ECO:0000313" key="3">
    <source>
        <dbReference type="Proteomes" id="UP000030185"/>
    </source>
</evidence>
<sequence>MREAAFIKQNSEKWKSFENLLGERFTGDPDKLSELFIELTDDLSYAQTNYPSSKITIYLNDLTLRVHGNIYKNKKERSGRFFTFWKTELPLTIYKNRNALLASLVIFSISIAIGVISAYYDDSFVRIILGDSYVNMTISNIERGDPMAVYKGEGETSMFLFITFNNIKVALMTFAAGVAYALGTVYFLFTNGIMLGSFQTFFYKYDLLLHSVLSIWIHGTIEISSIVIAGGAGLVLGNSLLFPGTYSRGESLLRGAREGAKISIGLIPLFIIAGFLEGFVTRHTEMHDLIKLFIILASAAFIIYYFIFYPIIINNQFKHATKN</sequence>
<evidence type="ECO:0000256" key="1">
    <source>
        <dbReference type="SAM" id="Phobius"/>
    </source>
</evidence>
<dbReference type="PANTHER" id="PTHR35337:SF1">
    <property type="entry name" value="SLR1478 PROTEIN"/>
    <property type="match status" value="1"/>
</dbReference>
<dbReference type="Proteomes" id="UP000030185">
    <property type="component" value="Unassembled WGS sequence"/>
</dbReference>
<protein>
    <submittedName>
        <fullName evidence="2">Membrane protein</fullName>
    </submittedName>
</protein>
<reference evidence="2 3" key="1">
    <citation type="submission" date="2014-09" db="EMBL/GenBank/DDBJ databases">
        <title>Sporocytophaga myxococcoides PG-01 genome sequencing.</title>
        <authorList>
            <person name="Liu L."/>
            <person name="Gao P.J."/>
            <person name="Chen G.J."/>
            <person name="Wang L.S."/>
        </authorList>
    </citation>
    <scope>NUCLEOTIDE SEQUENCE [LARGE SCALE GENOMIC DNA]</scope>
    <source>
        <strain evidence="2 3">PG-01</strain>
    </source>
</reference>
<proteinExistence type="predicted"/>
<keyword evidence="1" id="KW-1133">Transmembrane helix</keyword>
<name>A0A098LJY4_9BACT</name>
<dbReference type="RefSeq" id="WP_045468246.1">
    <property type="nucleotide sequence ID" value="NZ_BBLT01000011.1"/>
</dbReference>
<evidence type="ECO:0000313" key="2">
    <source>
        <dbReference type="EMBL" id="GAL87235.1"/>
    </source>
</evidence>
<dbReference type="STRING" id="153721.MYP_4465"/>
<dbReference type="AlphaFoldDB" id="A0A098LJY4"/>
<feature type="transmembrane region" description="Helical" evidence="1">
    <location>
        <begin position="223"/>
        <end position="242"/>
    </location>
</feature>
<dbReference type="InterPro" id="IPR002798">
    <property type="entry name" value="SpoIIM-like"/>
</dbReference>
<feature type="transmembrane region" description="Helical" evidence="1">
    <location>
        <begin position="262"/>
        <end position="280"/>
    </location>
</feature>
<keyword evidence="3" id="KW-1185">Reference proteome</keyword>